<proteinExistence type="predicted"/>
<feature type="compositionally biased region" description="Low complexity" evidence="1">
    <location>
        <begin position="11"/>
        <end position="30"/>
    </location>
</feature>
<evidence type="ECO:0000313" key="2">
    <source>
        <dbReference type="EMBL" id="KLL12789.1"/>
    </source>
</evidence>
<dbReference type="EMBL" id="JWIO01000003">
    <property type="protein sequence ID" value="KLL12789.1"/>
    <property type="molecule type" value="Genomic_DNA"/>
</dbReference>
<organism evidence="2 3">
    <name type="scientific">Protofrankia coriariae</name>
    <dbReference type="NCBI Taxonomy" id="1562887"/>
    <lineage>
        <taxon>Bacteria</taxon>
        <taxon>Bacillati</taxon>
        <taxon>Actinomycetota</taxon>
        <taxon>Actinomycetes</taxon>
        <taxon>Frankiales</taxon>
        <taxon>Frankiaceae</taxon>
        <taxon>Protofrankia</taxon>
    </lineage>
</organism>
<feature type="compositionally biased region" description="Basic and acidic residues" evidence="1">
    <location>
        <begin position="1"/>
        <end position="10"/>
    </location>
</feature>
<name>A0ABR5F7U1_9ACTN</name>
<gene>
    <name evidence="2" type="ORF">FrCorBMG51_03695</name>
</gene>
<evidence type="ECO:0000256" key="1">
    <source>
        <dbReference type="SAM" id="MobiDB-lite"/>
    </source>
</evidence>
<feature type="region of interest" description="Disordered" evidence="1">
    <location>
        <begin position="1"/>
        <end position="34"/>
    </location>
</feature>
<protein>
    <submittedName>
        <fullName evidence="2">Tellurium resistance</fullName>
    </submittedName>
</protein>
<reference evidence="2 3" key="1">
    <citation type="submission" date="2014-12" db="EMBL/GenBank/DDBJ databases">
        <title>Frankia sp. BMG5.1 draft genome.</title>
        <authorList>
            <person name="Gtari M."/>
            <person name="Ghodhbane-Gtari F."/>
            <person name="Nouioui I."/>
            <person name="Ktari A."/>
            <person name="Hezbri K."/>
            <person name="Mimouni W."/>
            <person name="Sbissi I."/>
            <person name="Ayari A."/>
            <person name="Yamanaka T."/>
            <person name="Normand P."/>
            <person name="Tisa L.S."/>
            <person name="Boudabous A."/>
        </authorList>
    </citation>
    <scope>NUCLEOTIDE SEQUENCE [LARGE SCALE GENOMIC DNA]</scope>
    <source>
        <strain evidence="2 3">BMG5.1</strain>
    </source>
</reference>
<evidence type="ECO:0000313" key="3">
    <source>
        <dbReference type="Proteomes" id="UP000035425"/>
    </source>
</evidence>
<dbReference type="CDD" id="cd06974">
    <property type="entry name" value="TerD_like"/>
    <property type="match status" value="1"/>
</dbReference>
<dbReference type="RefSeq" id="WP_047221719.1">
    <property type="nucleotide sequence ID" value="NZ_JWIO01000003.1"/>
</dbReference>
<dbReference type="Proteomes" id="UP000035425">
    <property type="component" value="Unassembled WGS sequence"/>
</dbReference>
<dbReference type="InterPro" id="IPR003325">
    <property type="entry name" value="TerD"/>
</dbReference>
<accession>A0ABR5F7U1</accession>
<keyword evidence="3" id="KW-1185">Reference proteome</keyword>
<sequence>MSIDYTKRSTDSSADSSSGSSAGSPSGTPGVSLNKVTLTKSSPSVSLSKQGGGGRLHVNLNWNAQGAAGAGGRGGLLKRVLSAGQGGIDLDLASLYELADGRKGVVQALGNAFGSFETPPYVQLDADDRTGASTGGENLFVNLAHVSEIRRLLIFAFIYSGVPNFDQAGAVVTLTPARGAPIEVRLDERAGSARMCAIALLTNQGGNDLIVNREVRYVGGHQELDRAFGWGLNWTPGRK</sequence>
<comment type="caution">
    <text evidence="2">The sequence shown here is derived from an EMBL/GenBank/DDBJ whole genome shotgun (WGS) entry which is preliminary data.</text>
</comment>